<dbReference type="PRINTS" id="PR00714">
    <property type="entry name" value="MAN6PISMRASE"/>
</dbReference>
<keyword evidence="4 8" id="KW-0479">Metal-binding</keyword>
<reference evidence="10 11" key="1">
    <citation type="submission" date="2014-10" db="EMBL/GenBank/DDBJ databases">
        <title>Draft genome sequence of Actinoplanes utahensis NRRL 12052.</title>
        <authorList>
            <person name="Velasco-Bucheli B."/>
            <person name="del Cerro C."/>
            <person name="Hormigo D."/>
            <person name="Garcia J.L."/>
            <person name="Acebal C."/>
            <person name="Arroyo M."/>
            <person name="de la Mata I."/>
        </authorList>
    </citation>
    <scope>NUCLEOTIDE SEQUENCE [LARGE SCALE GENOMIC DNA]</scope>
    <source>
        <strain evidence="10 11">NRRL 12052</strain>
    </source>
</reference>
<feature type="binding site" evidence="8">
    <location>
        <position position="101"/>
    </location>
    <ligand>
        <name>Zn(2+)</name>
        <dbReference type="ChEBI" id="CHEBI:29105"/>
    </ligand>
</feature>
<dbReference type="GO" id="GO:0005829">
    <property type="term" value="C:cytosol"/>
    <property type="evidence" value="ECO:0007669"/>
    <property type="project" value="TreeGrafter"/>
</dbReference>
<evidence type="ECO:0000256" key="7">
    <source>
        <dbReference type="PIRSR" id="PIRSR001480-1"/>
    </source>
</evidence>
<dbReference type="eggNOG" id="COG1482">
    <property type="taxonomic scope" value="Bacteria"/>
</dbReference>
<dbReference type="SUPFAM" id="SSF51182">
    <property type="entry name" value="RmlC-like cupins"/>
    <property type="match status" value="1"/>
</dbReference>
<sequence>MTVYPLTGAIRPYAWGSRTAIAELQGRPAPTEDPEAELWLGAHPGDPSTVPGTDGPVDLIALIGGDPAGQLGDDVVATFGARLPYLMKVLAAAAPLSLQAHPDAAYAKAAYARQEADPAAPKNYTDANHKPEMLVALTPFEALCGFRNPAIAAAAIAGFQVPRLEPVVTALTGGDLAEAVRLLLTWPAGDRGPLIDEVVAAARAVPGDHEHADSATLVLDLARHYPGDPGVLVALLLNRVRLAPGEAIWMPAGNLHAYLSGLGVELMAASDNVLRGGLTPKRVDVDELMRVLRFEVLDDPLLPATPIEPGVDTWTVPVPDFVLYRIDLNGTRPPIEVPAHGPRIVLCVEGTVFTGQSEDGTPVELTAGTAAYIPAAAGAIKVAGTGRLFVAAVPT</sequence>
<dbReference type="GO" id="GO:0008270">
    <property type="term" value="F:zinc ion binding"/>
    <property type="evidence" value="ECO:0007669"/>
    <property type="project" value="InterPro"/>
</dbReference>
<comment type="cofactor">
    <cofactor evidence="8">
        <name>Zn(2+)</name>
        <dbReference type="ChEBI" id="CHEBI:29105"/>
    </cofactor>
    <text evidence="8">Binds 1 zinc ion per subunit.</text>
</comment>
<dbReference type="Pfam" id="PF20511">
    <property type="entry name" value="PMI_typeI_cat"/>
    <property type="match status" value="1"/>
</dbReference>
<evidence type="ECO:0000256" key="3">
    <source>
        <dbReference type="ARBA" id="ARBA00011956"/>
    </source>
</evidence>
<accession>A0A0A6UVI0</accession>
<evidence type="ECO:0000259" key="9">
    <source>
        <dbReference type="Pfam" id="PF20511"/>
    </source>
</evidence>
<dbReference type="EC" id="5.3.1.8" evidence="3"/>
<dbReference type="InterPro" id="IPR016305">
    <property type="entry name" value="Mannose-6-P_Isomerase"/>
</dbReference>
<keyword evidence="11" id="KW-1185">Reference proteome</keyword>
<name>A0A0A6UVI0_ACTUT</name>
<evidence type="ECO:0000256" key="6">
    <source>
        <dbReference type="ARBA" id="ARBA00023235"/>
    </source>
</evidence>
<dbReference type="NCBIfam" id="TIGR00218">
    <property type="entry name" value="manA"/>
    <property type="match status" value="1"/>
</dbReference>
<evidence type="ECO:0000256" key="8">
    <source>
        <dbReference type="PIRSR" id="PIRSR001480-2"/>
    </source>
</evidence>
<dbReference type="Proteomes" id="UP000054537">
    <property type="component" value="Unassembled WGS sequence"/>
</dbReference>
<dbReference type="PANTHER" id="PTHR10309:SF0">
    <property type="entry name" value="MANNOSE-6-PHOSPHATE ISOMERASE"/>
    <property type="match status" value="1"/>
</dbReference>
<evidence type="ECO:0000256" key="5">
    <source>
        <dbReference type="ARBA" id="ARBA00022833"/>
    </source>
</evidence>
<feature type="domain" description="Phosphomannose isomerase type I catalytic" evidence="9">
    <location>
        <begin position="4"/>
        <end position="147"/>
    </location>
</feature>
<dbReference type="InterPro" id="IPR011051">
    <property type="entry name" value="RmlC_Cupin_sf"/>
</dbReference>
<evidence type="ECO:0000313" key="10">
    <source>
        <dbReference type="EMBL" id="KHD78918.1"/>
    </source>
</evidence>
<dbReference type="PANTHER" id="PTHR10309">
    <property type="entry name" value="MANNOSE-6-PHOSPHATE ISOMERASE"/>
    <property type="match status" value="1"/>
</dbReference>
<dbReference type="PIRSF" id="PIRSF001480">
    <property type="entry name" value="Mannose-6-phosphate_isomerase"/>
    <property type="match status" value="1"/>
</dbReference>
<dbReference type="InterPro" id="IPR014710">
    <property type="entry name" value="RmlC-like_jellyroll"/>
</dbReference>
<evidence type="ECO:0000256" key="4">
    <source>
        <dbReference type="ARBA" id="ARBA00022723"/>
    </source>
</evidence>
<evidence type="ECO:0000256" key="2">
    <source>
        <dbReference type="ARBA" id="ARBA00010772"/>
    </source>
</evidence>
<dbReference type="EMBL" id="JRTT01000002">
    <property type="protein sequence ID" value="KHD78918.1"/>
    <property type="molecule type" value="Genomic_DNA"/>
</dbReference>
<dbReference type="InterPro" id="IPR046457">
    <property type="entry name" value="PMI_typeI_cat"/>
</dbReference>
<feature type="active site" evidence="7">
    <location>
        <position position="275"/>
    </location>
</feature>
<gene>
    <name evidence="10" type="ORF">MB27_02155</name>
</gene>
<dbReference type="InterPro" id="IPR018050">
    <property type="entry name" value="Pmannose_isomerase-type1_CS"/>
</dbReference>
<comment type="similarity">
    <text evidence="2">Belongs to the mannose-6-phosphate isomerase type 1 family.</text>
</comment>
<evidence type="ECO:0000313" key="11">
    <source>
        <dbReference type="Proteomes" id="UP000054537"/>
    </source>
</evidence>
<feature type="binding site" evidence="8">
    <location>
        <position position="256"/>
    </location>
    <ligand>
        <name>Zn(2+)</name>
        <dbReference type="ChEBI" id="CHEBI:29105"/>
    </ligand>
</feature>
<feature type="binding site" evidence="8">
    <location>
        <position position="99"/>
    </location>
    <ligand>
        <name>Zn(2+)</name>
        <dbReference type="ChEBI" id="CHEBI:29105"/>
    </ligand>
</feature>
<dbReference type="PROSITE" id="PS00965">
    <property type="entry name" value="PMI_I_1"/>
    <property type="match status" value="1"/>
</dbReference>
<dbReference type="GO" id="GO:0009298">
    <property type="term" value="P:GDP-mannose biosynthetic process"/>
    <property type="evidence" value="ECO:0007669"/>
    <property type="project" value="InterPro"/>
</dbReference>
<comment type="caution">
    <text evidence="10">The sequence shown here is derived from an EMBL/GenBank/DDBJ whole genome shotgun (WGS) entry which is preliminary data.</text>
</comment>
<dbReference type="Gene3D" id="2.60.120.10">
    <property type="entry name" value="Jelly Rolls"/>
    <property type="match status" value="2"/>
</dbReference>
<evidence type="ECO:0000256" key="1">
    <source>
        <dbReference type="ARBA" id="ARBA00000757"/>
    </source>
</evidence>
<feature type="binding site" evidence="8">
    <location>
        <position position="132"/>
    </location>
    <ligand>
        <name>Zn(2+)</name>
        <dbReference type="ChEBI" id="CHEBI:29105"/>
    </ligand>
</feature>
<dbReference type="InterPro" id="IPR001250">
    <property type="entry name" value="Man6P_Isoase-1"/>
</dbReference>
<dbReference type="RefSeq" id="WP_043522019.1">
    <property type="nucleotide sequence ID" value="NZ_BAABKU010000001.1"/>
</dbReference>
<dbReference type="GO" id="GO:0005975">
    <property type="term" value="P:carbohydrate metabolic process"/>
    <property type="evidence" value="ECO:0007669"/>
    <property type="project" value="InterPro"/>
</dbReference>
<dbReference type="STRING" id="1869.MB27_02155"/>
<keyword evidence="6 10" id="KW-0413">Isomerase</keyword>
<proteinExistence type="inferred from homology"/>
<keyword evidence="5 8" id="KW-0862">Zinc</keyword>
<comment type="catalytic activity">
    <reaction evidence="1">
        <text>D-mannose 6-phosphate = D-fructose 6-phosphate</text>
        <dbReference type="Rhea" id="RHEA:12356"/>
        <dbReference type="ChEBI" id="CHEBI:58735"/>
        <dbReference type="ChEBI" id="CHEBI:61527"/>
        <dbReference type="EC" id="5.3.1.8"/>
    </reaction>
</comment>
<protein>
    <recommendedName>
        <fullName evidence="3">mannose-6-phosphate isomerase</fullName>
        <ecNumber evidence="3">5.3.1.8</ecNumber>
    </recommendedName>
</protein>
<dbReference type="AlphaFoldDB" id="A0A0A6UVI0"/>
<dbReference type="GO" id="GO:0004476">
    <property type="term" value="F:mannose-6-phosphate isomerase activity"/>
    <property type="evidence" value="ECO:0007669"/>
    <property type="project" value="UniProtKB-EC"/>
</dbReference>
<organism evidence="10 11">
    <name type="scientific">Actinoplanes utahensis</name>
    <dbReference type="NCBI Taxonomy" id="1869"/>
    <lineage>
        <taxon>Bacteria</taxon>
        <taxon>Bacillati</taxon>
        <taxon>Actinomycetota</taxon>
        <taxon>Actinomycetes</taxon>
        <taxon>Micromonosporales</taxon>
        <taxon>Micromonosporaceae</taxon>
        <taxon>Actinoplanes</taxon>
    </lineage>
</organism>
<dbReference type="Gene3D" id="1.10.441.10">
    <property type="entry name" value="Phosphomannose Isomerase, domain 2"/>
    <property type="match status" value="1"/>
</dbReference>
<dbReference type="CDD" id="cd07011">
    <property type="entry name" value="cupin_PMI_type_I_N"/>
    <property type="match status" value="1"/>
</dbReference>